<dbReference type="Proteomes" id="UP000004994">
    <property type="component" value="Chromosome 10"/>
</dbReference>
<evidence type="ECO:0000256" key="4">
    <source>
        <dbReference type="ARBA" id="ARBA00022970"/>
    </source>
</evidence>
<feature type="transmembrane region" description="Helical" evidence="8">
    <location>
        <begin position="225"/>
        <end position="242"/>
    </location>
</feature>
<dbReference type="Pfam" id="PF01490">
    <property type="entry name" value="Aa_trans"/>
    <property type="match status" value="1"/>
</dbReference>
<dbReference type="eggNOG" id="KOG1303">
    <property type="taxonomic scope" value="Eukaryota"/>
</dbReference>
<feature type="transmembrane region" description="Helical" evidence="8">
    <location>
        <begin position="376"/>
        <end position="396"/>
    </location>
</feature>
<keyword evidence="2" id="KW-0813">Transport</keyword>
<reference evidence="10" key="1">
    <citation type="journal article" date="2012" name="Nature">
        <title>The tomato genome sequence provides insights into fleshy fruit evolution.</title>
        <authorList>
            <consortium name="Tomato Genome Consortium"/>
        </authorList>
    </citation>
    <scope>NUCLEOTIDE SEQUENCE [LARGE SCALE GENOMIC DNA]</scope>
    <source>
        <strain evidence="10">cv. Heinz 1706</strain>
    </source>
</reference>
<evidence type="ECO:0000256" key="3">
    <source>
        <dbReference type="ARBA" id="ARBA00022692"/>
    </source>
</evidence>
<accession>K4D1G5</accession>
<dbReference type="PhylomeDB" id="K4D1G5"/>
<dbReference type="PaxDb" id="4081-Solyc10g055750.1.1"/>
<name>K4D1G5_SOLLC</name>
<feature type="domain" description="Amino acid transporter transmembrane" evidence="9">
    <location>
        <begin position="91"/>
        <end position="466"/>
    </location>
</feature>
<evidence type="ECO:0000256" key="1">
    <source>
        <dbReference type="ARBA" id="ARBA00004370"/>
    </source>
</evidence>
<evidence type="ECO:0000313" key="11">
    <source>
        <dbReference type="Proteomes" id="UP000004994"/>
    </source>
</evidence>
<evidence type="ECO:0000256" key="6">
    <source>
        <dbReference type="ARBA" id="ARBA00023136"/>
    </source>
</evidence>
<keyword evidence="4" id="KW-0029">Amino-acid transport</keyword>
<evidence type="ECO:0000313" key="10">
    <source>
        <dbReference type="EnsemblPlants" id="Solyc10g055750.1.1"/>
    </source>
</evidence>
<sequence length="496" mass="55434">MGDTEVSSERRRVGRSISSFSSFRIIPINDDDTPQSQRTNFSPVDSLRSIDEKKDTNVDEHDNDNDNNNDNENANVAEEIESWLPITESRKGNAYTAAFHLLSSGLGNLAFVLPFCFYLSRMVRRQGSGGILILTVFFAWRVYAICLLVSLHEKADGTRYSRYIQLAIVAFGEKLGKILAIFPIVYLSEGTCVMSTITGGNTLQLFYKAICKNDQKCLDRSPSGAEWYLVFICLAILIALFSPNLDSLSWVSFVGSIMGASYFTILWTLSISKGRLNGVSYNPSHNVTSNMERFRDVLNSIAIITMGTLPSNPKHPTRTRMYKGVIASYSFVAMCEFPLAIGGFWAYGNMMPTSGIVVAVTKYHQESRPKGLISTLYLMIVIQCLCSFQLFVMPVFDNLERIYVTKKHKACPRLVRSCIKVLYGGLAYFTAVAFPFLISLAKFIGGIALPLSLVYPCFMWILIKKQFNVLAQHVSGVFGHIDQCCASCWCILVFDC</sequence>
<dbReference type="GO" id="GO:0016020">
    <property type="term" value="C:membrane"/>
    <property type="evidence" value="ECO:0000318"/>
    <property type="project" value="GO_Central"/>
</dbReference>
<keyword evidence="3 8" id="KW-0812">Transmembrane</keyword>
<dbReference type="InterPro" id="IPR013057">
    <property type="entry name" value="AA_transpt_TM"/>
</dbReference>
<reference evidence="10" key="2">
    <citation type="submission" date="2015-06" db="UniProtKB">
        <authorList>
            <consortium name="EnsemblPlants"/>
        </authorList>
    </citation>
    <scope>IDENTIFICATION</scope>
    <source>
        <strain evidence="10">cv. Heinz 1706</strain>
    </source>
</reference>
<evidence type="ECO:0000256" key="8">
    <source>
        <dbReference type="SAM" id="Phobius"/>
    </source>
</evidence>
<evidence type="ECO:0000256" key="2">
    <source>
        <dbReference type="ARBA" id="ARBA00022448"/>
    </source>
</evidence>
<protein>
    <recommendedName>
        <fullName evidence="9">Amino acid transporter transmembrane domain-containing protein</fullName>
    </recommendedName>
</protein>
<feature type="region of interest" description="Disordered" evidence="7">
    <location>
        <begin position="26"/>
        <end position="74"/>
    </location>
</feature>
<dbReference type="EnsemblPlants" id="Solyc10g055750.1.1">
    <property type="protein sequence ID" value="Solyc10g055750.1.1"/>
    <property type="gene ID" value="Solyc10g055750.1"/>
</dbReference>
<feature type="transmembrane region" description="Helical" evidence="8">
    <location>
        <begin position="248"/>
        <end position="269"/>
    </location>
</feature>
<feature type="compositionally biased region" description="Basic and acidic residues" evidence="7">
    <location>
        <begin position="48"/>
        <end position="60"/>
    </location>
</feature>
<dbReference type="HOGENOM" id="CLU_031160_2_1_1"/>
<feature type="transmembrane region" description="Helical" evidence="8">
    <location>
        <begin position="97"/>
        <end position="119"/>
    </location>
</feature>
<evidence type="ECO:0000256" key="5">
    <source>
        <dbReference type="ARBA" id="ARBA00022989"/>
    </source>
</evidence>
<feature type="transmembrane region" description="Helical" evidence="8">
    <location>
        <begin position="131"/>
        <end position="151"/>
    </location>
</feature>
<feature type="transmembrane region" description="Helical" evidence="8">
    <location>
        <begin position="324"/>
        <end position="347"/>
    </location>
</feature>
<feature type="transmembrane region" description="Helical" evidence="8">
    <location>
        <begin position="417"/>
        <end position="437"/>
    </location>
</feature>
<keyword evidence="5 8" id="KW-1133">Transmembrane helix</keyword>
<keyword evidence="11" id="KW-1185">Reference proteome</keyword>
<evidence type="ECO:0000259" key="9">
    <source>
        <dbReference type="Pfam" id="PF01490"/>
    </source>
</evidence>
<dbReference type="InParanoid" id="K4D1G5"/>
<dbReference type="PANTHER" id="PTHR48017">
    <property type="entry name" value="OS05G0424000 PROTEIN-RELATED"/>
    <property type="match status" value="1"/>
</dbReference>
<dbReference type="STRING" id="4081.K4D1G5"/>
<dbReference type="GO" id="GO:0015171">
    <property type="term" value="F:amino acid transmembrane transporter activity"/>
    <property type="evidence" value="ECO:0000318"/>
    <property type="project" value="GO_Central"/>
</dbReference>
<comment type="subcellular location">
    <subcellularLocation>
        <location evidence="1">Membrane</location>
    </subcellularLocation>
</comment>
<keyword evidence="6 8" id="KW-0472">Membrane</keyword>
<dbReference type="Gramene" id="Solyc10g055750.1.1">
    <property type="protein sequence ID" value="Solyc10g055750.1.1"/>
    <property type="gene ID" value="Solyc10g055750.1"/>
</dbReference>
<evidence type="ECO:0000256" key="7">
    <source>
        <dbReference type="SAM" id="MobiDB-lite"/>
    </source>
</evidence>
<proteinExistence type="predicted"/>
<feature type="compositionally biased region" description="Polar residues" evidence="7">
    <location>
        <begin position="34"/>
        <end position="43"/>
    </location>
</feature>
<organism evidence="10">
    <name type="scientific">Solanum lycopersicum</name>
    <name type="common">Tomato</name>
    <name type="synonym">Lycopersicon esculentum</name>
    <dbReference type="NCBI Taxonomy" id="4081"/>
    <lineage>
        <taxon>Eukaryota</taxon>
        <taxon>Viridiplantae</taxon>
        <taxon>Streptophyta</taxon>
        <taxon>Embryophyta</taxon>
        <taxon>Tracheophyta</taxon>
        <taxon>Spermatophyta</taxon>
        <taxon>Magnoliopsida</taxon>
        <taxon>eudicotyledons</taxon>
        <taxon>Gunneridae</taxon>
        <taxon>Pentapetalae</taxon>
        <taxon>asterids</taxon>
        <taxon>lamiids</taxon>
        <taxon>Solanales</taxon>
        <taxon>Solanaceae</taxon>
        <taxon>Solanoideae</taxon>
        <taxon>Solaneae</taxon>
        <taxon>Solanum</taxon>
        <taxon>Solanum subgen. Lycopersicon</taxon>
    </lineage>
</organism>
<dbReference type="OMA" id="CEFPLAI"/>
<dbReference type="GO" id="GO:0003333">
    <property type="term" value="P:amino acid transmembrane transport"/>
    <property type="evidence" value="ECO:0000318"/>
    <property type="project" value="GO_Central"/>
</dbReference>
<feature type="transmembrane region" description="Helical" evidence="8">
    <location>
        <begin position="443"/>
        <end position="463"/>
    </location>
</feature>
<dbReference type="AlphaFoldDB" id="K4D1G5"/>